<accession>A0A098S1R2</accession>
<dbReference type="Gene3D" id="2.60.40.1120">
    <property type="entry name" value="Carboxypeptidase-like, regulatory domain"/>
    <property type="match status" value="1"/>
</dbReference>
<protein>
    <recommendedName>
        <fullName evidence="4">Peptidase S1 domain-containing protein</fullName>
    </recommendedName>
</protein>
<dbReference type="InterPro" id="IPR009003">
    <property type="entry name" value="Peptidase_S1_PA"/>
</dbReference>
<dbReference type="PANTHER" id="PTHR36234:SF5">
    <property type="entry name" value="LYSYL ENDOPEPTIDASE"/>
    <property type="match status" value="1"/>
</dbReference>
<dbReference type="STRING" id="1524460.IX84_25775"/>
<sequence>MKLKLLLPTLSLCLLQWFNTNAQSGLTPNATVRLSPPNVERLIREDESNGLHSRVAAPLTADIGLDNAGTWTIHADGSATWTCTIHVPGALGLGFIYDAFYLPPGSTLELSGPEETQKAIYTFQDNQPGGQFFSGFTKGATAKLTYREPAHARQQGRIHIRRVDYGYRESPNRSVLNFGFGTSLACHPNANCDAGDGFRDIQRSVCRIVMVLEEGTGYCSGTLINNTAEDETPYILSAYHCDEGYTPLYDLWRFDFNYEGENCGNPATEPAFQSLMGCQRRASRKESDFVLFELNNAIPPGFEAYFAGWDRRPNAPDAGIMFHHPSGDIKKVSAYDQAQIHPSSINWQAGATPPNHHFNVDFSVGTFELGSSGSALFDSTGKIRGQLHGGFNGCDDTNAFYGRFTLSWDEGSTPDTRLMDWLDPAGTNADTLGGLDASPPAMVSIGGIVTNEDGIPVANTIVYLSGPVNDTVTTGADGLYTFFDVPTGSVVGLHAFKDDDIQEGISNLDLIRIGQHNLGLLSLDSPYKEIAADVNNSQSISVLDQIAIRKAILGINIDYDAVDIWRFVPAAWPLSGPNDPMAAPLPGVFMISNITGNIPDFDFIGIKSGDVNNSADPGN</sequence>
<proteinExistence type="predicted"/>
<feature type="chain" id="PRO_5001939670" description="Peptidase S1 domain-containing protein" evidence="1">
    <location>
        <begin position="23"/>
        <end position="619"/>
    </location>
</feature>
<dbReference type="SUPFAM" id="SSF50494">
    <property type="entry name" value="Trypsin-like serine proteases"/>
    <property type="match status" value="1"/>
</dbReference>
<organism evidence="2 3">
    <name type="scientific">Phaeodactylibacter xiamenensis</name>
    <dbReference type="NCBI Taxonomy" id="1524460"/>
    <lineage>
        <taxon>Bacteria</taxon>
        <taxon>Pseudomonadati</taxon>
        <taxon>Bacteroidota</taxon>
        <taxon>Saprospiria</taxon>
        <taxon>Saprospirales</taxon>
        <taxon>Haliscomenobacteraceae</taxon>
        <taxon>Phaeodactylibacter</taxon>
    </lineage>
</organism>
<dbReference type="AlphaFoldDB" id="A0A098S1R2"/>
<dbReference type="RefSeq" id="WP_044227137.1">
    <property type="nucleotide sequence ID" value="NZ_JBKAGJ010000003.1"/>
</dbReference>
<dbReference type="OrthoDB" id="9342482at2"/>
<gene>
    <name evidence="2" type="ORF">IX84_25775</name>
</gene>
<evidence type="ECO:0008006" key="4">
    <source>
        <dbReference type="Google" id="ProtNLM"/>
    </source>
</evidence>
<dbReference type="InterPro" id="IPR013784">
    <property type="entry name" value="Carb-bd-like_fold"/>
</dbReference>
<dbReference type="CDD" id="cd14252">
    <property type="entry name" value="Dockerin_like"/>
    <property type="match status" value="1"/>
</dbReference>
<dbReference type="InterPro" id="IPR043504">
    <property type="entry name" value="Peptidase_S1_PA_chymotrypsin"/>
</dbReference>
<dbReference type="Gene3D" id="2.40.10.10">
    <property type="entry name" value="Trypsin-like serine proteases"/>
    <property type="match status" value="2"/>
</dbReference>
<dbReference type="Proteomes" id="UP000029736">
    <property type="component" value="Unassembled WGS sequence"/>
</dbReference>
<keyword evidence="3" id="KW-1185">Reference proteome</keyword>
<dbReference type="SUPFAM" id="SSF49452">
    <property type="entry name" value="Starch-binding domain-like"/>
    <property type="match status" value="1"/>
</dbReference>
<feature type="signal peptide" evidence="1">
    <location>
        <begin position="1"/>
        <end position="22"/>
    </location>
</feature>
<dbReference type="GO" id="GO:0030246">
    <property type="term" value="F:carbohydrate binding"/>
    <property type="evidence" value="ECO:0007669"/>
    <property type="project" value="InterPro"/>
</dbReference>
<evidence type="ECO:0000313" key="2">
    <source>
        <dbReference type="EMBL" id="KGE86006.1"/>
    </source>
</evidence>
<name>A0A098S1R2_9BACT</name>
<dbReference type="PANTHER" id="PTHR36234">
    <property type="entry name" value="LYSYL ENDOPEPTIDASE"/>
    <property type="match status" value="1"/>
</dbReference>
<dbReference type="EMBL" id="JPOS01000083">
    <property type="protein sequence ID" value="KGE86006.1"/>
    <property type="molecule type" value="Genomic_DNA"/>
</dbReference>
<evidence type="ECO:0000313" key="3">
    <source>
        <dbReference type="Proteomes" id="UP000029736"/>
    </source>
</evidence>
<reference evidence="2 3" key="1">
    <citation type="journal article" date="2014" name="Int. J. Syst. Evol. Microbiol.">
        <title>Phaeodactylibacter xiamenensis gen. nov., sp. nov., a member of the family Saprospiraceae isolated from the marine alga Phaeodactylum tricornutum.</title>
        <authorList>
            <person name="Chen Z.Jr."/>
            <person name="Lei X."/>
            <person name="Lai Q."/>
            <person name="Li Y."/>
            <person name="Zhang B."/>
            <person name="Zhang J."/>
            <person name="Zhang H."/>
            <person name="Yang L."/>
            <person name="Zheng W."/>
            <person name="Tian Y."/>
            <person name="Yu Z."/>
            <person name="Xu H.Jr."/>
            <person name="Zheng T."/>
        </authorList>
    </citation>
    <scope>NUCLEOTIDE SEQUENCE [LARGE SCALE GENOMIC DNA]</scope>
    <source>
        <strain evidence="2 3">KD52</strain>
    </source>
</reference>
<evidence type="ECO:0000256" key="1">
    <source>
        <dbReference type="SAM" id="SignalP"/>
    </source>
</evidence>
<comment type="caution">
    <text evidence="2">The sequence shown here is derived from an EMBL/GenBank/DDBJ whole genome shotgun (WGS) entry which is preliminary data.</text>
</comment>
<keyword evidence="1" id="KW-0732">Signal</keyword>